<dbReference type="InterPro" id="IPR000994">
    <property type="entry name" value="Pept_M24"/>
</dbReference>
<evidence type="ECO:0000259" key="5">
    <source>
        <dbReference type="Pfam" id="PF01321"/>
    </source>
</evidence>
<organism evidence="7 8">
    <name type="scientific">Rhinopithecimicrobium faecis</name>
    <dbReference type="NCBI Taxonomy" id="2820698"/>
    <lineage>
        <taxon>Bacteria</taxon>
        <taxon>Pseudomonadati</taxon>
        <taxon>Bacteroidota</taxon>
        <taxon>Sphingobacteriia</taxon>
        <taxon>Sphingobacteriales</taxon>
        <taxon>Sphingobacteriaceae</taxon>
        <taxon>Rhinopithecimicrobium</taxon>
    </lineage>
</organism>
<dbReference type="PANTHER" id="PTHR43763:SF6">
    <property type="entry name" value="XAA-PRO AMINOPEPTIDASE 1"/>
    <property type="match status" value="1"/>
</dbReference>
<dbReference type="InterPro" id="IPR050422">
    <property type="entry name" value="X-Pro_aminopeptidase_P"/>
</dbReference>
<dbReference type="InterPro" id="IPR032416">
    <property type="entry name" value="Peptidase_M24_C"/>
</dbReference>
<dbReference type="InterPro" id="IPR000587">
    <property type="entry name" value="Creatinase_N"/>
</dbReference>
<dbReference type="RefSeq" id="WP_353546632.1">
    <property type="nucleotide sequence ID" value="NZ_JAGKSB010000005.1"/>
</dbReference>
<evidence type="ECO:0000256" key="3">
    <source>
        <dbReference type="ARBA" id="ARBA00022801"/>
    </source>
</evidence>
<dbReference type="Pfam" id="PF00557">
    <property type="entry name" value="Peptidase_M24"/>
    <property type="match status" value="1"/>
</dbReference>
<sequence length="592" mass="64966">MKHIEKLAAIRSLMKERNIQAYIIPSSDPHISEYLPERYKCIAWTSGFTGSAGTLVITQDFAGLWTDARYFVQAAEQLQDTGFDLVKLVVQGAAEYATYLSTVLQAGDTVAFDGNLASLLVAKAVQEVLTPLDIRVDGQQDLLGPLWEGRPALPQGAAYLLPENITGQDTASKLAAVRAQLAAARVEQHIISSLDDLAWLFNIRGTDVPCNPVVLGFAQITAHEAVLYIELSKLSEAAIAELKGYGVRVASYETIYADVAGFKAGTSVLLDPKRTCYALYSLVPSEVQLVERINPSTVLKGVKNAVEIAHTRKTMIYDGVALTKFFKWLTENIGKEAMSEVSIAEKLRGFRAVQPGFVDVSFDTIAGYLDHGALPHYHALPEHEYQLAPKGLLLVDSGGQYQTGTTDITRVISLGELTEEEKADYTIVLKGTIEGSQAIFPRGSKGYQIDAITRRPIWETLRNYGHGTGHGVGFFLNVHEGPQVFNAAAIDVAIEKGMITSIEPGLYREGAHGIRIENLVLAEDFAESQFGSFMHFETLTLCYIATDLVEKSLLEQKHIDWLNTYNNWVYAQLSPYLDAEEAAWLAAQTVAI</sequence>
<keyword evidence="3" id="KW-0378">Hydrolase</keyword>
<comment type="caution">
    <text evidence="7">The sequence shown here is derived from an EMBL/GenBank/DDBJ whole genome shotgun (WGS) entry which is preliminary data.</text>
</comment>
<dbReference type="Pfam" id="PF16189">
    <property type="entry name" value="Creatinase_N_2"/>
    <property type="match status" value="1"/>
</dbReference>
<keyword evidence="7" id="KW-0645">Protease</keyword>
<dbReference type="Pfam" id="PF01321">
    <property type="entry name" value="Creatinase_N"/>
    <property type="match status" value="1"/>
</dbReference>
<proteinExistence type="inferred from homology"/>
<comment type="similarity">
    <text evidence="1">Belongs to the peptidase M24B family.</text>
</comment>
<evidence type="ECO:0000256" key="2">
    <source>
        <dbReference type="ARBA" id="ARBA00022723"/>
    </source>
</evidence>
<keyword evidence="2" id="KW-0479">Metal-binding</keyword>
<dbReference type="GO" id="GO:0005737">
    <property type="term" value="C:cytoplasm"/>
    <property type="evidence" value="ECO:0007669"/>
    <property type="project" value="UniProtKB-ARBA"/>
</dbReference>
<dbReference type="AlphaFoldDB" id="A0A8T4HAI8"/>
<evidence type="ECO:0000259" key="4">
    <source>
        <dbReference type="Pfam" id="PF00557"/>
    </source>
</evidence>
<dbReference type="InterPro" id="IPR029149">
    <property type="entry name" value="Creatin/AminoP/Spt16_N"/>
</dbReference>
<evidence type="ECO:0000313" key="7">
    <source>
        <dbReference type="EMBL" id="MBP3943146.1"/>
    </source>
</evidence>
<keyword evidence="8" id="KW-1185">Reference proteome</keyword>
<dbReference type="PANTHER" id="PTHR43763">
    <property type="entry name" value="XAA-PRO AMINOPEPTIDASE 1"/>
    <property type="match status" value="1"/>
</dbReference>
<dbReference type="FunFam" id="3.90.230.10:FF:000009">
    <property type="entry name" value="xaa-Pro aminopeptidase 2"/>
    <property type="match status" value="1"/>
</dbReference>
<dbReference type="InterPro" id="IPR036005">
    <property type="entry name" value="Creatinase/aminopeptidase-like"/>
</dbReference>
<dbReference type="Gene3D" id="3.40.350.10">
    <property type="entry name" value="Creatinase/prolidase N-terminal domain"/>
    <property type="match status" value="2"/>
</dbReference>
<dbReference type="InterPro" id="IPR033740">
    <property type="entry name" value="Pept_M24B"/>
</dbReference>
<evidence type="ECO:0000313" key="8">
    <source>
        <dbReference type="Proteomes" id="UP000679691"/>
    </source>
</evidence>
<name>A0A8T4HAI8_9SPHI</name>
<evidence type="ECO:0000259" key="6">
    <source>
        <dbReference type="Pfam" id="PF16188"/>
    </source>
</evidence>
<dbReference type="Gene3D" id="3.90.230.10">
    <property type="entry name" value="Creatinase/methionine aminopeptidase superfamily"/>
    <property type="match status" value="1"/>
</dbReference>
<feature type="domain" description="Peptidase M24 C-terminal" evidence="6">
    <location>
        <begin position="533"/>
        <end position="591"/>
    </location>
</feature>
<feature type="domain" description="Creatinase N-terminal" evidence="5">
    <location>
        <begin position="7"/>
        <end position="129"/>
    </location>
</feature>
<evidence type="ECO:0000256" key="1">
    <source>
        <dbReference type="ARBA" id="ARBA00008766"/>
    </source>
</evidence>
<accession>A0A8T4HAI8</accession>
<dbReference type="EMBL" id="JAGKSB010000005">
    <property type="protein sequence ID" value="MBP3943146.1"/>
    <property type="molecule type" value="Genomic_DNA"/>
</dbReference>
<feature type="domain" description="Peptidase M24" evidence="4">
    <location>
        <begin position="311"/>
        <end position="522"/>
    </location>
</feature>
<protein>
    <submittedName>
        <fullName evidence="7">Aminopeptidase P family protein</fullName>
    </submittedName>
</protein>
<dbReference type="Proteomes" id="UP000679691">
    <property type="component" value="Unassembled WGS sequence"/>
</dbReference>
<dbReference type="Pfam" id="PF16188">
    <property type="entry name" value="Peptidase_M24_C"/>
    <property type="match status" value="1"/>
</dbReference>
<keyword evidence="7" id="KW-0031">Aminopeptidase</keyword>
<gene>
    <name evidence="7" type="ORF">J5U18_06150</name>
</gene>
<dbReference type="GO" id="GO:0070006">
    <property type="term" value="F:metalloaminopeptidase activity"/>
    <property type="evidence" value="ECO:0007669"/>
    <property type="project" value="InterPro"/>
</dbReference>
<dbReference type="GO" id="GO:0046872">
    <property type="term" value="F:metal ion binding"/>
    <property type="evidence" value="ECO:0007669"/>
    <property type="project" value="UniProtKB-KW"/>
</dbReference>
<dbReference type="CDD" id="cd01085">
    <property type="entry name" value="APP"/>
    <property type="match status" value="1"/>
</dbReference>
<reference evidence="7" key="1">
    <citation type="submission" date="2021-03" db="EMBL/GenBank/DDBJ databases">
        <authorList>
            <person name="Lu T."/>
            <person name="Wang Q."/>
            <person name="Han X."/>
        </authorList>
    </citation>
    <scope>NUCLEOTIDE SEQUENCE</scope>
    <source>
        <strain evidence="7">WQ 2009</strain>
    </source>
</reference>
<dbReference type="SUPFAM" id="SSF53092">
    <property type="entry name" value="Creatinase/prolidase N-terminal domain"/>
    <property type="match status" value="1"/>
</dbReference>
<dbReference type="SUPFAM" id="SSF55920">
    <property type="entry name" value="Creatinase/aminopeptidase"/>
    <property type="match status" value="1"/>
</dbReference>